<feature type="region of interest" description="Disordered" evidence="1">
    <location>
        <begin position="236"/>
        <end position="259"/>
    </location>
</feature>
<feature type="transmembrane region" description="Helical" evidence="2">
    <location>
        <begin position="76"/>
        <end position="98"/>
    </location>
</feature>
<keyword evidence="2" id="KW-0472">Membrane</keyword>
<dbReference type="Pfam" id="PF13399">
    <property type="entry name" value="LytR_C"/>
    <property type="match status" value="1"/>
</dbReference>
<gene>
    <name evidence="4" type="ORF">K7472_31745</name>
</gene>
<feature type="compositionally biased region" description="Basic residues" evidence="1">
    <location>
        <begin position="64"/>
        <end position="73"/>
    </location>
</feature>
<accession>A0ABS7R5T7</accession>
<protein>
    <submittedName>
        <fullName evidence="4">LytR C-terminal domain-containing protein</fullName>
    </submittedName>
</protein>
<evidence type="ECO:0000259" key="3">
    <source>
        <dbReference type="Pfam" id="PF13399"/>
    </source>
</evidence>
<sequence>MQPPHTSGDEPDPADSWVLDPATGEYRLRLPGERVAAPSSPSDFPRSPGPSGSPDALGRPQGGRSRRAPRERKARGWVIAVPVVVALALAGTIGYLTLGGGSGSDAKGSAATPSCSATPAASPATSAPSGIPAGAKAQPIDVRVTVLDGSGQFGSAETVLTWMQNTAGFLRTSNGGLTKQTATTSVVYAPDHADQARTLAATMHLPASVFHATGKGTGLRDPMTLTLGKDFQGVGKPLARPAAPSTPTGCAPGAGALGG</sequence>
<dbReference type="Proteomes" id="UP001198565">
    <property type="component" value="Unassembled WGS sequence"/>
</dbReference>
<feature type="compositionally biased region" description="Low complexity" evidence="1">
    <location>
        <begin position="104"/>
        <end position="135"/>
    </location>
</feature>
<proteinExistence type="predicted"/>
<reference evidence="4 5" key="1">
    <citation type="submission" date="2021-08" db="EMBL/GenBank/DDBJ databases">
        <title>Streptomyces sp. PTM05 isolated from lichen.</title>
        <authorList>
            <person name="Somphong A."/>
            <person name="Phongsopitanun W."/>
            <person name="Tanasupawat S."/>
        </authorList>
    </citation>
    <scope>NUCLEOTIDE SEQUENCE [LARGE SCALE GENOMIC DNA]</scope>
    <source>
        <strain evidence="4 5">Ptm05</strain>
    </source>
</reference>
<dbReference type="InterPro" id="IPR027381">
    <property type="entry name" value="LytR/CpsA/Psr_C"/>
</dbReference>
<evidence type="ECO:0000313" key="4">
    <source>
        <dbReference type="EMBL" id="MBY8889382.1"/>
    </source>
</evidence>
<keyword evidence="5" id="KW-1185">Reference proteome</keyword>
<keyword evidence="2" id="KW-0812">Transmembrane</keyword>
<dbReference type="RefSeq" id="WP_222982650.1">
    <property type="nucleotide sequence ID" value="NZ_JAINVZ010000044.1"/>
</dbReference>
<feature type="region of interest" description="Disordered" evidence="1">
    <location>
        <begin position="1"/>
        <end position="73"/>
    </location>
</feature>
<name>A0ABS7R5T7_9ACTN</name>
<keyword evidence="2" id="KW-1133">Transmembrane helix</keyword>
<comment type="caution">
    <text evidence="4">The sequence shown here is derived from an EMBL/GenBank/DDBJ whole genome shotgun (WGS) entry which is preliminary data.</text>
</comment>
<organism evidence="4 5">
    <name type="scientific">Streptantibioticus parmotrematis</name>
    <dbReference type="NCBI Taxonomy" id="2873249"/>
    <lineage>
        <taxon>Bacteria</taxon>
        <taxon>Bacillati</taxon>
        <taxon>Actinomycetota</taxon>
        <taxon>Actinomycetes</taxon>
        <taxon>Kitasatosporales</taxon>
        <taxon>Streptomycetaceae</taxon>
        <taxon>Streptantibioticus</taxon>
    </lineage>
</organism>
<evidence type="ECO:0000313" key="5">
    <source>
        <dbReference type="Proteomes" id="UP001198565"/>
    </source>
</evidence>
<evidence type="ECO:0000256" key="2">
    <source>
        <dbReference type="SAM" id="Phobius"/>
    </source>
</evidence>
<feature type="region of interest" description="Disordered" evidence="1">
    <location>
        <begin position="102"/>
        <end position="135"/>
    </location>
</feature>
<feature type="domain" description="LytR/CpsA/Psr regulator C-terminal" evidence="3">
    <location>
        <begin position="141"/>
        <end position="231"/>
    </location>
</feature>
<dbReference type="EMBL" id="JAINVZ010000044">
    <property type="protein sequence ID" value="MBY8889382.1"/>
    <property type="molecule type" value="Genomic_DNA"/>
</dbReference>
<evidence type="ECO:0000256" key="1">
    <source>
        <dbReference type="SAM" id="MobiDB-lite"/>
    </source>
</evidence>